<dbReference type="EMBL" id="OZ019897">
    <property type="protein sequence ID" value="CAK9225720.1"/>
    <property type="molecule type" value="Genomic_DNA"/>
</dbReference>
<feature type="region of interest" description="Disordered" evidence="1">
    <location>
        <begin position="477"/>
        <end position="507"/>
    </location>
</feature>
<feature type="region of interest" description="Disordered" evidence="1">
    <location>
        <begin position="694"/>
        <end position="729"/>
    </location>
</feature>
<feature type="compositionally biased region" description="Polar residues" evidence="1">
    <location>
        <begin position="477"/>
        <end position="493"/>
    </location>
</feature>
<dbReference type="PANTHER" id="PTHR31801">
    <property type="entry name" value="ALTERED INHERITANCE OF MITOCHONDRIA PROTEIN 24, MITOCHONDRIAL"/>
    <property type="match status" value="1"/>
</dbReference>
<dbReference type="PANTHER" id="PTHR31801:SF1">
    <property type="entry name" value="SPHINGOMYELIN PHOSPHODIESTERASE"/>
    <property type="match status" value="1"/>
</dbReference>
<feature type="transmembrane region" description="Helical" evidence="2">
    <location>
        <begin position="856"/>
        <end position="877"/>
    </location>
</feature>
<keyword evidence="2" id="KW-0472">Membrane</keyword>
<gene>
    <name evidence="3" type="ORF">CSSPTR1EN2_LOCUS17834</name>
</gene>
<evidence type="ECO:0000256" key="1">
    <source>
        <dbReference type="SAM" id="MobiDB-lite"/>
    </source>
</evidence>
<sequence>MVGRRSITADVDGDAQRLRSLILQCSSRDIVAACQAVEAQLQTVGGEHVRDFYRLCFPILLRKIFGFEDSHVAGAAVASSSLSSSQQGSSPAGGWLAQASLPGNEAAAKALISLLSPRGSLFSSLLAADKETFVRYVFPTERLPAWVRRLLSMDKGVQMLRQVSALFKNRIIEDATGSMQVHLDVFEYYMFWFAYYAVCKDPNSSQGAVASRRSRSTASRSAQLRTQIESWASSIPRLHHSPQAIGVGGSPYLQLLKLYLSHFVVFANAGKALPGSSGNRGLQLPVDNGAASHGDILISTLIEFWLIDDDSCPLPLAVGFQATMTYSAVLSYIPPGSDLTDSLKVLIKFLNSNLRSLITEHWGTSLVTDVGSAYCRKPIESPIGLFGSPMSSPPGSSMLPLPTNPYSQTLQRPLYRFLLRAFQLWPIGTPIRKLLQVVEVWLDYLEPWNVGLDAANARQLAQWHWLKDSDHVRTGESLNPGSLSRNVFQKQGEGTNGHRAPGPSTSDHGLATDVYTDQWQGYVLANYLFYTSLVTHFLEAVLKFVHIDPEAVLQMTYKVLNVLARSKELVDLLRKVELAYATHFYGCPTHSSNVLLDLAPILQEQLQDWEEGAGMNEEQEHGDGILFRSLSFHRKPPQLHLFSMSDNGGNRLLQALFMRAEVEMQSSSSEKLLVGAQGLEAVKDTARKIFNFQPVEQPSGTSPGFSQSSPQGNLYSDPHNGALSSRPSGLKRHSWQDVRYRGDWMMRPIESTEVAFLARLFVRLSDSINNTLGLTAPLDIVNVDEGPSARIQTESGLLQPPEVEVPSSSNGQGEIKLSDILLLAKGVLWQVVSILQLEARNRGWRINLRGMAEKKFLVILTLVLLVYWVVHSIVSFISSYTNS</sequence>
<keyword evidence="2" id="KW-1133">Transmembrane helix</keyword>
<name>A0ABP0UPI4_9BRYO</name>
<feature type="compositionally biased region" description="Polar residues" evidence="1">
    <location>
        <begin position="694"/>
        <end position="714"/>
    </location>
</feature>
<evidence type="ECO:0000256" key="2">
    <source>
        <dbReference type="SAM" id="Phobius"/>
    </source>
</evidence>
<accession>A0ABP0UPI4</accession>
<proteinExistence type="predicted"/>
<organism evidence="3 4">
    <name type="scientific">Sphagnum troendelagicum</name>
    <dbReference type="NCBI Taxonomy" id="128251"/>
    <lineage>
        <taxon>Eukaryota</taxon>
        <taxon>Viridiplantae</taxon>
        <taxon>Streptophyta</taxon>
        <taxon>Embryophyta</taxon>
        <taxon>Bryophyta</taxon>
        <taxon>Sphagnophytina</taxon>
        <taxon>Sphagnopsida</taxon>
        <taxon>Sphagnales</taxon>
        <taxon>Sphagnaceae</taxon>
        <taxon>Sphagnum</taxon>
    </lineage>
</organism>
<keyword evidence="2" id="KW-0812">Transmembrane</keyword>
<evidence type="ECO:0008006" key="5">
    <source>
        <dbReference type="Google" id="ProtNLM"/>
    </source>
</evidence>
<dbReference type="Proteomes" id="UP001497512">
    <property type="component" value="Chromosome 5"/>
</dbReference>
<keyword evidence="4" id="KW-1185">Reference proteome</keyword>
<reference evidence="3" key="1">
    <citation type="submission" date="2024-02" db="EMBL/GenBank/DDBJ databases">
        <authorList>
            <consortium name="ELIXIR-Norway"/>
            <consortium name="Elixir Norway"/>
        </authorList>
    </citation>
    <scope>NUCLEOTIDE SEQUENCE</scope>
</reference>
<evidence type="ECO:0000313" key="3">
    <source>
        <dbReference type="EMBL" id="CAK9225720.1"/>
    </source>
</evidence>
<evidence type="ECO:0000313" key="4">
    <source>
        <dbReference type="Proteomes" id="UP001497512"/>
    </source>
</evidence>
<protein>
    <recommendedName>
        <fullName evidence="5">Sphingomyelin phosphodiesterase 4</fullName>
    </recommendedName>
</protein>